<dbReference type="AlphaFoldDB" id="F6DAA6"/>
<proteinExistence type="inferred from homology"/>
<dbReference type="GO" id="GO:0003723">
    <property type="term" value="F:RNA binding"/>
    <property type="evidence" value="ECO:0007669"/>
    <property type="project" value="UniProtKB-KW"/>
</dbReference>
<dbReference type="InterPro" id="IPR029063">
    <property type="entry name" value="SAM-dependent_MTases_sf"/>
</dbReference>
<dbReference type="GO" id="GO:0032259">
    <property type="term" value="P:methylation"/>
    <property type="evidence" value="ECO:0007669"/>
    <property type="project" value="UniProtKB-KW"/>
</dbReference>
<keyword evidence="6" id="KW-0949">S-adenosyl-L-methionine</keyword>
<dbReference type="PANTHER" id="PTHR42873">
    <property type="entry name" value="RIBOSOMAL RNA LARGE SUBUNIT METHYLTRANSFERASE"/>
    <property type="match status" value="1"/>
</dbReference>
<dbReference type="STRING" id="717773.Thicy_0296"/>
<dbReference type="HOGENOM" id="CLU_014042_0_0_6"/>
<evidence type="ECO:0000313" key="11">
    <source>
        <dbReference type="Proteomes" id="UP000009232"/>
    </source>
</evidence>
<dbReference type="GO" id="GO:0005737">
    <property type="term" value="C:cytoplasm"/>
    <property type="evidence" value="ECO:0007669"/>
    <property type="project" value="UniProtKB-SubCell"/>
</dbReference>
<dbReference type="PROSITE" id="PS50890">
    <property type="entry name" value="PUA"/>
    <property type="match status" value="1"/>
</dbReference>
<keyword evidence="5 10" id="KW-0808">Transferase</keyword>
<evidence type="ECO:0000259" key="9">
    <source>
        <dbReference type="SMART" id="SM00359"/>
    </source>
</evidence>
<dbReference type="OrthoDB" id="9805492at2"/>
<evidence type="ECO:0000256" key="5">
    <source>
        <dbReference type="ARBA" id="ARBA00022679"/>
    </source>
</evidence>
<evidence type="ECO:0000256" key="6">
    <source>
        <dbReference type="ARBA" id="ARBA00022691"/>
    </source>
</evidence>
<evidence type="ECO:0000256" key="4">
    <source>
        <dbReference type="ARBA" id="ARBA00022603"/>
    </source>
</evidence>
<evidence type="ECO:0000256" key="8">
    <source>
        <dbReference type="ARBA" id="ARBA00038091"/>
    </source>
</evidence>
<dbReference type="SUPFAM" id="SSF53335">
    <property type="entry name" value="S-adenosyl-L-methionine-dependent methyltransferases"/>
    <property type="match status" value="1"/>
</dbReference>
<dbReference type="CDD" id="cd11572">
    <property type="entry name" value="RlmI_M_like"/>
    <property type="match status" value="1"/>
</dbReference>
<dbReference type="Gene3D" id="3.40.50.150">
    <property type="entry name" value="Vaccinia Virus protein VP39"/>
    <property type="match status" value="1"/>
</dbReference>
<sequence length="399" mass="44119">MADLKALRLKKNEERRIKQGHMWVFSNEVDTQLTPLKAFAPGEQVIVEASNGKALGLAYVNPNSLICARVFSRDTKHQLGMTFFKKRFQQAQALRELNYDQPYYRLVFGESDGVPGLVIDRFNDVFVVQITTAGMEACKDDILQVLINLYHPQAVVWRNDTASRELEGLERYQALAYGELPEQVTLIENGVNFVVPGLGGQKTGWFYDHRSGRARCAELVAGKRVLDVFSYLGGWGVLAAVAGASEVACVDASEAALDGVHLNAERNGVADKVTSYQGNAFEVLTALATEGEKFDVVIVDPPAFVKRKKDFKAGSEGYRRVNELAMRLLVPNGVLVSASCSHHMPRATLISQVQAAASHLDRTVTLFDQAGQAPDHPIHPAIPETEYLKTLFFRVAPKW</sequence>
<keyword evidence="7" id="KW-0694">RNA-binding</keyword>
<dbReference type="InterPro" id="IPR002478">
    <property type="entry name" value="PUA"/>
</dbReference>
<dbReference type="PANTHER" id="PTHR42873:SF1">
    <property type="entry name" value="S-ADENOSYLMETHIONINE-DEPENDENT METHYLTRANSFERASE DOMAIN-CONTAINING PROTEIN"/>
    <property type="match status" value="1"/>
</dbReference>
<evidence type="ECO:0000256" key="7">
    <source>
        <dbReference type="ARBA" id="ARBA00022884"/>
    </source>
</evidence>
<accession>F6DAA6</accession>
<dbReference type="SUPFAM" id="SSF88697">
    <property type="entry name" value="PUA domain-like"/>
    <property type="match status" value="1"/>
</dbReference>
<dbReference type="Pfam" id="PF17785">
    <property type="entry name" value="PUA_3"/>
    <property type="match status" value="1"/>
</dbReference>
<gene>
    <name evidence="10" type="ordered locus">Thicy_0296</name>
</gene>
<evidence type="ECO:0000313" key="10">
    <source>
        <dbReference type="EMBL" id="AEG31072.1"/>
    </source>
</evidence>
<evidence type="ECO:0000256" key="3">
    <source>
        <dbReference type="ARBA" id="ARBA00022552"/>
    </source>
</evidence>
<dbReference type="Gene3D" id="2.30.130.10">
    <property type="entry name" value="PUA domain"/>
    <property type="match status" value="1"/>
</dbReference>
<keyword evidence="11" id="KW-1185">Reference proteome</keyword>
<evidence type="ECO:0000256" key="2">
    <source>
        <dbReference type="ARBA" id="ARBA00022490"/>
    </source>
</evidence>
<protein>
    <submittedName>
        <fullName evidence="10">Methyltransferase small</fullName>
    </submittedName>
</protein>
<keyword evidence="2" id="KW-0963">Cytoplasm</keyword>
<dbReference type="RefSeq" id="WP_013834855.1">
    <property type="nucleotide sequence ID" value="NC_015581.1"/>
</dbReference>
<comment type="similarity">
    <text evidence="8">Belongs to the methyltransferase superfamily. RlmI family.</text>
</comment>
<dbReference type="KEGG" id="tcy:Thicy_0296"/>
<dbReference type="InterPro" id="IPR015947">
    <property type="entry name" value="PUA-like_sf"/>
</dbReference>
<evidence type="ECO:0000256" key="1">
    <source>
        <dbReference type="ARBA" id="ARBA00004496"/>
    </source>
</evidence>
<dbReference type="Gene3D" id="3.30.750.80">
    <property type="entry name" value="RNA methyltransferase domain (HRMD) like"/>
    <property type="match status" value="1"/>
</dbReference>
<dbReference type="GO" id="GO:0006364">
    <property type="term" value="P:rRNA processing"/>
    <property type="evidence" value="ECO:0007669"/>
    <property type="project" value="UniProtKB-KW"/>
</dbReference>
<dbReference type="Pfam" id="PF10672">
    <property type="entry name" value="Methyltrans_SAM"/>
    <property type="match status" value="1"/>
</dbReference>
<dbReference type="EMBL" id="CP002776">
    <property type="protein sequence ID" value="AEG31072.1"/>
    <property type="molecule type" value="Genomic_DNA"/>
</dbReference>
<dbReference type="InterPro" id="IPR041532">
    <property type="entry name" value="RlmI-like_PUA"/>
</dbReference>
<keyword evidence="3" id="KW-0698">rRNA processing</keyword>
<name>F6DAA6_THICA</name>
<dbReference type="GO" id="GO:0008168">
    <property type="term" value="F:methyltransferase activity"/>
    <property type="evidence" value="ECO:0007669"/>
    <property type="project" value="UniProtKB-KW"/>
</dbReference>
<dbReference type="Proteomes" id="UP000009232">
    <property type="component" value="Chromosome"/>
</dbReference>
<organism evidence="10 11">
    <name type="scientific">Thiomicrospira cyclica (strain DSM 14477 / JCM 11371 / ALM1)</name>
    <name type="common">Thioalkalimicrobium cyclicum</name>
    <dbReference type="NCBI Taxonomy" id="717773"/>
    <lineage>
        <taxon>Bacteria</taxon>
        <taxon>Pseudomonadati</taxon>
        <taxon>Pseudomonadota</taxon>
        <taxon>Gammaproteobacteria</taxon>
        <taxon>Thiotrichales</taxon>
        <taxon>Piscirickettsiaceae</taxon>
        <taxon>Thiomicrospira</taxon>
    </lineage>
</organism>
<keyword evidence="4 10" id="KW-0489">Methyltransferase</keyword>
<dbReference type="InterPro" id="IPR036974">
    <property type="entry name" value="PUA_sf"/>
</dbReference>
<dbReference type="InterPro" id="IPR019614">
    <property type="entry name" value="SAM-dep_methyl-trfase"/>
</dbReference>
<dbReference type="CDD" id="cd02440">
    <property type="entry name" value="AdoMet_MTases"/>
    <property type="match status" value="1"/>
</dbReference>
<dbReference type="eggNOG" id="COG1092">
    <property type="taxonomic scope" value="Bacteria"/>
</dbReference>
<feature type="domain" description="PUA" evidence="9">
    <location>
        <begin position="5"/>
        <end position="80"/>
    </location>
</feature>
<dbReference type="CDD" id="cd21153">
    <property type="entry name" value="PUA_RlmI"/>
    <property type="match status" value="1"/>
</dbReference>
<dbReference type="SMART" id="SM00359">
    <property type="entry name" value="PUA"/>
    <property type="match status" value="1"/>
</dbReference>
<comment type="subcellular location">
    <subcellularLocation>
        <location evidence="1">Cytoplasm</location>
    </subcellularLocation>
</comment>
<reference evidence="10 11" key="1">
    <citation type="submission" date="2011-05" db="EMBL/GenBank/DDBJ databases">
        <title>Complete sequence of Thioalkalimicrobium cyclicum ALM1.</title>
        <authorList>
            <consortium name="US DOE Joint Genome Institute"/>
            <person name="Lucas S."/>
            <person name="Han J."/>
            <person name="Lapidus A."/>
            <person name="Cheng J.-F."/>
            <person name="Goodwin L."/>
            <person name="Pitluck S."/>
            <person name="Peters L."/>
            <person name="Mikhailova N."/>
            <person name="Davenport K."/>
            <person name="Han C."/>
            <person name="Tapia R."/>
            <person name="Land M."/>
            <person name="Hauser L."/>
            <person name="Kyrpides N."/>
            <person name="Ivanova N."/>
            <person name="Pagani I."/>
            <person name="Kappler U."/>
            <person name="Woyke T."/>
        </authorList>
    </citation>
    <scope>NUCLEOTIDE SEQUENCE [LARGE SCALE GENOMIC DNA]</scope>
    <source>
        <strain evidence="11">DSM 14477 / JCM 11371 / ALM1</strain>
    </source>
</reference>